<gene>
    <name evidence="1" type="ORF">C5Y96_06830</name>
</gene>
<protein>
    <submittedName>
        <fullName evidence="1">Uncharacterized protein</fullName>
    </submittedName>
</protein>
<proteinExistence type="predicted"/>
<organism evidence="1 2">
    <name type="scientific">Blastopirellula marina</name>
    <dbReference type="NCBI Taxonomy" id="124"/>
    <lineage>
        <taxon>Bacteria</taxon>
        <taxon>Pseudomonadati</taxon>
        <taxon>Planctomycetota</taxon>
        <taxon>Planctomycetia</taxon>
        <taxon>Pirellulales</taxon>
        <taxon>Pirellulaceae</taxon>
        <taxon>Blastopirellula</taxon>
    </lineage>
</organism>
<dbReference type="Proteomes" id="UP000240009">
    <property type="component" value="Unassembled WGS sequence"/>
</dbReference>
<dbReference type="EMBL" id="PUIA01000017">
    <property type="protein sequence ID" value="PQO36874.1"/>
    <property type="molecule type" value="Genomic_DNA"/>
</dbReference>
<name>A0A2S8FYF2_9BACT</name>
<reference evidence="1 2" key="1">
    <citation type="submission" date="2018-02" db="EMBL/GenBank/DDBJ databases">
        <title>Comparative genomes isolates from brazilian mangrove.</title>
        <authorList>
            <person name="Araujo J.E."/>
            <person name="Taketani R.G."/>
            <person name="Silva M.C.P."/>
            <person name="Loureco M.V."/>
            <person name="Andreote F.D."/>
        </authorList>
    </citation>
    <scope>NUCLEOTIDE SEQUENCE [LARGE SCALE GENOMIC DNA]</scope>
    <source>
        <strain evidence="1 2">HEX-2 MGV</strain>
    </source>
</reference>
<comment type="caution">
    <text evidence="1">The sequence shown here is derived from an EMBL/GenBank/DDBJ whole genome shotgun (WGS) entry which is preliminary data.</text>
</comment>
<sequence>MSYDVLSWLTPGLLLVLVLVSQGRADEKLTWDDPPFQAFSENLGGVIGKYYPDARLERPKASSKSLEWSYKTRKFMVHLPTLTGQWQEASEMLGPDRKGILCTAEIHEGPYVGMAVVPQTFDRHYFKVLMMAPNRKDVGAHLIVRLFYPSDIDKAVVSEIAELVQQFDSER</sequence>
<accession>A0A2S8FYF2</accession>
<dbReference type="RefSeq" id="WP_105351272.1">
    <property type="nucleotide sequence ID" value="NZ_PUIA01000017.1"/>
</dbReference>
<evidence type="ECO:0000313" key="1">
    <source>
        <dbReference type="EMBL" id="PQO36874.1"/>
    </source>
</evidence>
<evidence type="ECO:0000313" key="2">
    <source>
        <dbReference type="Proteomes" id="UP000240009"/>
    </source>
</evidence>
<dbReference type="AlphaFoldDB" id="A0A2S8FYF2"/>
<dbReference type="OrthoDB" id="278361at2"/>